<protein>
    <submittedName>
        <fullName evidence="1">Mad3/BUB1 domain-containing protein</fullName>
    </submittedName>
</protein>
<dbReference type="VEuPathDB" id="MicrosporidiaDB:CWI39_1211p0010"/>
<comment type="caution">
    <text evidence="1">The sequence shown here is derived from an EMBL/GenBank/DDBJ whole genome shotgun (WGS) entry which is preliminary data.</text>
</comment>
<proteinExistence type="predicted"/>
<evidence type="ECO:0000313" key="2">
    <source>
        <dbReference type="Proteomes" id="UP000293045"/>
    </source>
</evidence>
<name>A0A4Q9L3T6_9MICR</name>
<dbReference type="EMBL" id="PIXR01001211">
    <property type="protein sequence ID" value="TBU02183.1"/>
    <property type="molecule type" value="Genomic_DNA"/>
</dbReference>
<organism evidence="1 2">
    <name type="scientific">Hamiltosporidium magnivora</name>
    <dbReference type="NCBI Taxonomy" id="148818"/>
    <lineage>
        <taxon>Eukaryota</taxon>
        <taxon>Fungi</taxon>
        <taxon>Fungi incertae sedis</taxon>
        <taxon>Microsporidia</taxon>
        <taxon>Dubosqiidae</taxon>
        <taxon>Hamiltosporidium</taxon>
    </lineage>
</organism>
<reference evidence="1 2" key="1">
    <citation type="submission" date="2017-12" db="EMBL/GenBank/DDBJ databases">
        <authorList>
            <person name="Pombert J.-F."/>
            <person name="Haag K.L."/>
            <person name="Ebert D."/>
        </authorList>
    </citation>
    <scope>NUCLEOTIDE SEQUENCE [LARGE SCALE GENOMIC DNA]</scope>
    <source>
        <strain evidence="1">IL-BN-2</strain>
    </source>
</reference>
<evidence type="ECO:0000313" key="1">
    <source>
        <dbReference type="EMBL" id="TBU02183.1"/>
    </source>
</evidence>
<dbReference type="Pfam" id="PF17014">
    <property type="entry name" value="Mad3_BUB1_I_2"/>
    <property type="match status" value="1"/>
</dbReference>
<gene>
    <name evidence="1" type="ORF">CWI39_1211p0010</name>
</gene>
<sequence>MDIFTEIKDNEIEETLKKNLHIEFYKNNPSYIKLWQRYYEIKKDPKILFFMMHFGISKDYHWIYIELANHFKKLKYFELSYYVLSEAKRKNVFDAFEIEKEINNYSFDTKRFSDTEMKRILYPKRIYFWDTEWSINEILYCNLDNCFYKKNGEISFVSFEENRYLNGWWQKSENDLNFLEIKKFESEIENSYKYEEKDEKNFNKLRIETTDFENTKEELILQSKAVENQSNKNNSVVEQLNDSGKINKFLSEDEININNLIFQIKKRINNQKFIIFCLTETNNLEQSTEIKNYILEEIDEKYLKNIFKFTNNIFPTDLQSIVIAEKYFIKYPFSYETSVSEILNCYQEKKNVNEYIIGFYWIKILKLLIELKEQNLAIKELSLSDIMIENDLFSFKICNFKVENTCFENKNDLYENYKFFEDLNSFGDLKIFQFLKEYKNYDYLEFSIKIENILNNCDIKDFLNEQLIFFYESINNEI</sequence>
<dbReference type="Gene3D" id="1.25.40.430">
    <property type="match status" value="1"/>
</dbReference>
<dbReference type="AlphaFoldDB" id="A0A4Q9L3T6"/>
<accession>A0A4Q9L3T6</accession>
<dbReference type="VEuPathDB" id="MicrosporidiaDB:CWI36_0143p0020"/>
<dbReference type="InterPro" id="IPR031522">
    <property type="entry name" value="Mad3_Bub1_I_2"/>
</dbReference>
<dbReference type="Proteomes" id="UP000293045">
    <property type="component" value="Unassembled WGS sequence"/>
</dbReference>